<protein>
    <submittedName>
        <fullName evidence="2">Uncharacterized protein</fullName>
    </submittedName>
</protein>
<accession>A0A5C3N286</accession>
<dbReference type="EMBL" id="ML213522">
    <property type="protein sequence ID" value="TFK47851.1"/>
    <property type="molecule type" value="Genomic_DNA"/>
</dbReference>
<dbReference type="Proteomes" id="UP000305948">
    <property type="component" value="Unassembled WGS sequence"/>
</dbReference>
<name>A0A5C3N286_9AGAM</name>
<keyword evidence="1" id="KW-0812">Transmembrane</keyword>
<organism evidence="2 3">
    <name type="scientific">Heliocybe sulcata</name>
    <dbReference type="NCBI Taxonomy" id="5364"/>
    <lineage>
        <taxon>Eukaryota</taxon>
        <taxon>Fungi</taxon>
        <taxon>Dikarya</taxon>
        <taxon>Basidiomycota</taxon>
        <taxon>Agaricomycotina</taxon>
        <taxon>Agaricomycetes</taxon>
        <taxon>Gloeophyllales</taxon>
        <taxon>Gloeophyllaceae</taxon>
        <taxon>Heliocybe</taxon>
    </lineage>
</organism>
<sequence length="70" mass="7840">MAMPDDWGRLRTYRFLHSALRSSALSVLTSSSFAICATATVMLCSVMEIYSSCNVFMMNVVDCTVHYYLA</sequence>
<evidence type="ECO:0000313" key="3">
    <source>
        <dbReference type="Proteomes" id="UP000305948"/>
    </source>
</evidence>
<gene>
    <name evidence="2" type="ORF">OE88DRAFT_756143</name>
</gene>
<feature type="transmembrane region" description="Helical" evidence="1">
    <location>
        <begin position="20"/>
        <end position="43"/>
    </location>
</feature>
<reference evidence="2 3" key="1">
    <citation type="journal article" date="2019" name="Nat. Ecol. Evol.">
        <title>Megaphylogeny resolves global patterns of mushroom evolution.</title>
        <authorList>
            <person name="Varga T."/>
            <person name="Krizsan K."/>
            <person name="Foldi C."/>
            <person name="Dima B."/>
            <person name="Sanchez-Garcia M."/>
            <person name="Sanchez-Ramirez S."/>
            <person name="Szollosi G.J."/>
            <person name="Szarkandi J.G."/>
            <person name="Papp V."/>
            <person name="Albert L."/>
            <person name="Andreopoulos W."/>
            <person name="Angelini C."/>
            <person name="Antonin V."/>
            <person name="Barry K.W."/>
            <person name="Bougher N.L."/>
            <person name="Buchanan P."/>
            <person name="Buyck B."/>
            <person name="Bense V."/>
            <person name="Catcheside P."/>
            <person name="Chovatia M."/>
            <person name="Cooper J."/>
            <person name="Damon W."/>
            <person name="Desjardin D."/>
            <person name="Finy P."/>
            <person name="Geml J."/>
            <person name="Haridas S."/>
            <person name="Hughes K."/>
            <person name="Justo A."/>
            <person name="Karasinski D."/>
            <person name="Kautmanova I."/>
            <person name="Kiss B."/>
            <person name="Kocsube S."/>
            <person name="Kotiranta H."/>
            <person name="LaButti K.M."/>
            <person name="Lechner B.E."/>
            <person name="Liimatainen K."/>
            <person name="Lipzen A."/>
            <person name="Lukacs Z."/>
            <person name="Mihaltcheva S."/>
            <person name="Morgado L.N."/>
            <person name="Niskanen T."/>
            <person name="Noordeloos M.E."/>
            <person name="Ohm R.A."/>
            <person name="Ortiz-Santana B."/>
            <person name="Ovrebo C."/>
            <person name="Racz N."/>
            <person name="Riley R."/>
            <person name="Savchenko A."/>
            <person name="Shiryaev A."/>
            <person name="Soop K."/>
            <person name="Spirin V."/>
            <person name="Szebenyi C."/>
            <person name="Tomsovsky M."/>
            <person name="Tulloss R.E."/>
            <person name="Uehling J."/>
            <person name="Grigoriev I.V."/>
            <person name="Vagvolgyi C."/>
            <person name="Papp T."/>
            <person name="Martin F.M."/>
            <person name="Miettinen O."/>
            <person name="Hibbett D.S."/>
            <person name="Nagy L.G."/>
        </authorList>
    </citation>
    <scope>NUCLEOTIDE SEQUENCE [LARGE SCALE GENOMIC DNA]</scope>
    <source>
        <strain evidence="2 3">OMC1185</strain>
    </source>
</reference>
<keyword evidence="3" id="KW-1185">Reference proteome</keyword>
<dbReference type="AlphaFoldDB" id="A0A5C3N286"/>
<keyword evidence="1" id="KW-0472">Membrane</keyword>
<evidence type="ECO:0000313" key="2">
    <source>
        <dbReference type="EMBL" id="TFK47851.1"/>
    </source>
</evidence>
<keyword evidence="1" id="KW-1133">Transmembrane helix</keyword>
<proteinExistence type="predicted"/>
<evidence type="ECO:0000256" key="1">
    <source>
        <dbReference type="SAM" id="Phobius"/>
    </source>
</evidence>